<evidence type="ECO:0000313" key="1">
    <source>
        <dbReference type="EMBL" id="KAH9295107.1"/>
    </source>
</evidence>
<gene>
    <name evidence="1" type="ORF">KI387_038695</name>
</gene>
<evidence type="ECO:0000313" key="2">
    <source>
        <dbReference type="Proteomes" id="UP000824469"/>
    </source>
</evidence>
<dbReference type="AlphaFoldDB" id="A0AA38FB55"/>
<sequence length="56" mass="6193">RVDEEEDVIKEMEIIVEVALGLGKDGGVGESTEVACFHADLEQMSVERDTTLQQQD</sequence>
<feature type="non-terminal residue" evidence="1">
    <location>
        <position position="1"/>
    </location>
</feature>
<keyword evidence="2" id="KW-1185">Reference proteome</keyword>
<reference evidence="1 2" key="1">
    <citation type="journal article" date="2021" name="Nat. Plants">
        <title>The Taxus genome provides insights into paclitaxel biosynthesis.</title>
        <authorList>
            <person name="Xiong X."/>
            <person name="Gou J."/>
            <person name="Liao Q."/>
            <person name="Li Y."/>
            <person name="Zhou Q."/>
            <person name="Bi G."/>
            <person name="Li C."/>
            <person name="Du R."/>
            <person name="Wang X."/>
            <person name="Sun T."/>
            <person name="Guo L."/>
            <person name="Liang H."/>
            <person name="Lu P."/>
            <person name="Wu Y."/>
            <person name="Zhang Z."/>
            <person name="Ro D.K."/>
            <person name="Shang Y."/>
            <person name="Huang S."/>
            <person name="Yan J."/>
        </authorList>
    </citation>
    <scope>NUCLEOTIDE SEQUENCE [LARGE SCALE GENOMIC DNA]</scope>
    <source>
        <strain evidence="1">Ta-2019</strain>
    </source>
</reference>
<proteinExistence type="predicted"/>
<feature type="non-terminal residue" evidence="1">
    <location>
        <position position="56"/>
    </location>
</feature>
<organism evidence="1 2">
    <name type="scientific">Taxus chinensis</name>
    <name type="common">Chinese yew</name>
    <name type="synonym">Taxus wallichiana var. chinensis</name>
    <dbReference type="NCBI Taxonomy" id="29808"/>
    <lineage>
        <taxon>Eukaryota</taxon>
        <taxon>Viridiplantae</taxon>
        <taxon>Streptophyta</taxon>
        <taxon>Embryophyta</taxon>
        <taxon>Tracheophyta</taxon>
        <taxon>Spermatophyta</taxon>
        <taxon>Pinopsida</taxon>
        <taxon>Pinidae</taxon>
        <taxon>Conifers II</taxon>
        <taxon>Cupressales</taxon>
        <taxon>Taxaceae</taxon>
        <taxon>Taxus</taxon>
    </lineage>
</organism>
<comment type="caution">
    <text evidence="1">The sequence shown here is derived from an EMBL/GenBank/DDBJ whole genome shotgun (WGS) entry which is preliminary data.</text>
</comment>
<accession>A0AA38FB55</accession>
<name>A0AA38FB55_TAXCH</name>
<protein>
    <submittedName>
        <fullName evidence="1">Uncharacterized protein</fullName>
    </submittedName>
</protein>
<dbReference type="Proteomes" id="UP000824469">
    <property type="component" value="Unassembled WGS sequence"/>
</dbReference>
<dbReference type="EMBL" id="JAHRHJ020000011">
    <property type="protein sequence ID" value="KAH9295107.1"/>
    <property type="molecule type" value="Genomic_DNA"/>
</dbReference>